<comment type="subcellular location">
    <subcellularLocation>
        <location evidence="1">Cell membrane</location>
        <topology evidence="1">Multi-pass membrane protein</topology>
    </subcellularLocation>
</comment>
<organism evidence="9 10">
    <name type="scientific">Actinomyces oris</name>
    <dbReference type="NCBI Taxonomy" id="544580"/>
    <lineage>
        <taxon>Bacteria</taxon>
        <taxon>Bacillati</taxon>
        <taxon>Actinomycetota</taxon>
        <taxon>Actinomycetes</taxon>
        <taxon>Actinomycetales</taxon>
        <taxon>Actinomycetaceae</taxon>
        <taxon>Actinomyces</taxon>
    </lineage>
</organism>
<evidence type="ECO:0000256" key="2">
    <source>
        <dbReference type="ARBA" id="ARBA00007935"/>
    </source>
</evidence>
<evidence type="ECO:0000256" key="8">
    <source>
        <dbReference type="SAM" id="Phobius"/>
    </source>
</evidence>
<evidence type="ECO:0000256" key="5">
    <source>
        <dbReference type="ARBA" id="ARBA00022692"/>
    </source>
</evidence>
<accession>A0A1Q8VDE2</accession>
<sequence length="372" mass="38094">MRRISLNRAASPALSRAASGPSRSLHVGADAGRLWIVVGRWSALITPSHVIVGLMLLTLSLAVAVVALRLGKFPLSTQEVIDALQGQGRKIVQVVVVQWKLPRIVLGLVAGLALGVAGAVFQTITRNPLGSPDLIGFSTGAQTGILVSVLLLPGSMLSASLASFIGGAAVGAVTYLVSLRGGFTGLRFILVGIAISSMLVSVNRWLLERVDDDEGLGALKAITGTLGAARWTVVAPTCLAVGVTVALILLACRHLQVLSLGEQVATILGSPTRRASAVLILLGTVLVAVVTMAAGPIGFVALVAPHLARLLTGSPQSPLLVSGLTGSLLLVGADLLSQLVLESMPVSVVTNAVGGLYLMVALTVAARGRRSL</sequence>
<dbReference type="GO" id="GO:0033214">
    <property type="term" value="P:siderophore-iron import into cell"/>
    <property type="evidence" value="ECO:0007669"/>
    <property type="project" value="TreeGrafter"/>
</dbReference>
<comment type="similarity">
    <text evidence="2">Belongs to the binding-protein-dependent transport system permease family. FecCD subfamily.</text>
</comment>
<protein>
    <submittedName>
        <fullName evidence="9">Iron ABC transporter permease</fullName>
    </submittedName>
</protein>
<dbReference type="GO" id="GO:0022857">
    <property type="term" value="F:transmembrane transporter activity"/>
    <property type="evidence" value="ECO:0007669"/>
    <property type="project" value="InterPro"/>
</dbReference>
<evidence type="ECO:0000313" key="9">
    <source>
        <dbReference type="EMBL" id="OLO46126.1"/>
    </source>
</evidence>
<feature type="transmembrane region" description="Helical" evidence="8">
    <location>
        <begin position="348"/>
        <end position="366"/>
    </location>
</feature>
<evidence type="ECO:0000256" key="6">
    <source>
        <dbReference type="ARBA" id="ARBA00022989"/>
    </source>
</evidence>
<dbReference type="Gene3D" id="1.10.3470.10">
    <property type="entry name" value="ABC transporter involved in vitamin B12 uptake, BtuC"/>
    <property type="match status" value="1"/>
</dbReference>
<dbReference type="RefSeq" id="WP_075375983.1">
    <property type="nucleotide sequence ID" value="NZ_MSKJ01000002.1"/>
</dbReference>
<dbReference type="InterPro" id="IPR000522">
    <property type="entry name" value="ABC_transptr_permease_BtuC"/>
</dbReference>
<evidence type="ECO:0000256" key="4">
    <source>
        <dbReference type="ARBA" id="ARBA00022475"/>
    </source>
</evidence>
<feature type="transmembrane region" description="Helical" evidence="8">
    <location>
        <begin position="158"/>
        <end position="176"/>
    </location>
</feature>
<feature type="transmembrane region" description="Helical" evidence="8">
    <location>
        <begin position="134"/>
        <end position="152"/>
    </location>
</feature>
<keyword evidence="5 8" id="KW-0812">Transmembrane</keyword>
<evidence type="ECO:0000256" key="3">
    <source>
        <dbReference type="ARBA" id="ARBA00022448"/>
    </source>
</evidence>
<dbReference type="SUPFAM" id="SSF81345">
    <property type="entry name" value="ABC transporter involved in vitamin B12 uptake, BtuC"/>
    <property type="match status" value="1"/>
</dbReference>
<dbReference type="GO" id="GO:0005886">
    <property type="term" value="C:plasma membrane"/>
    <property type="evidence" value="ECO:0007669"/>
    <property type="project" value="UniProtKB-SubCell"/>
</dbReference>
<name>A0A1Q8VDE2_9ACTO</name>
<dbReference type="InterPro" id="IPR037294">
    <property type="entry name" value="ABC_BtuC-like"/>
</dbReference>
<dbReference type="Proteomes" id="UP000186857">
    <property type="component" value="Unassembled WGS sequence"/>
</dbReference>
<keyword evidence="7 8" id="KW-0472">Membrane</keyword>
<feature type="transmembrane region" description="Helical" evidence="8">
    <location>
        <begin position="104"/>
        <end position="122"/>
    </location>
</feature>
<evidence type="ECO:0000256" key="1">
    <source>
        <dbReference type="ARBA" id="ARBA00004651"/>
    </source>
</evidence>
<keyword evidence="3" id="KW-0813">Transport</keyword>
<dbReference type="PANTHER" id="PTHR30472:SF24">
    <property type="entry name" value="FERRIC ENTEROBACTIN TRANSPORT SYSTEM PERMEASE PROTEIN FEPG"/>
    <property type="match status" value="1"/>
</dbReference>
<keyword evidence="4" id="KW-1003">Cell membrane</keyword>
<feature type="transmembrane region" description="Helical" evidence="8">
    <location>
        <begin position="227"/>
        <end position="250"/>
    </location>
</feature>
<dbReference type="OrthoDB" id="4455417at2"/>
<feature type="transmembrane region" description="Helical" evidence="8">
    <location>
        <begin position="278"/>
        <end position="304"/>
    </location>
</feature>
<gene>
    <name evidence="9" type="ORF">BKH29_01555</name>
</gene>
<dbReference type="PANTHER" id="PTHR30472">
    <property type="entry name" value="FERRIC ENTEROBACTIN TRANSPORT SYSTEM PERMEASE PROTEIN"/>
    <property type="match status" value="1"/>
</dbReference>
<feature type="transmembrane region" description="Helical" evidence="8">
    <location>
        <begin position="188"/>
        <end position="207"/>
    </location>
</feature>
<keyword evidence="6 8" id="KW-1133">Transmembrane helix</keyword>
<dbReference type="Pfam" id="PF01032">
    <property type="entry name" value="FecCD"/>
    <property type="match status" value="1"/>
</dbReference>
<dbReference type="EMBL" id="MSKJ01000002">
    <property type="protein sequence ID" value="OLO46126.1"/>
    <property type="molecule type" value="Genomic_DNA"/>
</dbReference>
<proteinExistence type="inferred from homology"/>
<feature type="transmembrane region" description="Helical" evidence="8">
    <location>
        <begin position="50"/>
        <end position="70"/>
    </location>
</feature>
<comment type="caution">
    <text evidence="9">The sequence shown here is derived from an EMBL/GenBank/DDBJ whole genome shotgun (WGS) entry which is preliminary data.</text>
</comment>
<dbReference type="AlphaFoldDB" id="A0A1Q8VDE2"/>
<reference evidence="9 10" key="1">
    <citation type="submission" date="2016-12" db="EMBL/GenBank/DDBJ databases">
        <title>Genomic Comparison of strains in the 'Actinomyces naeslundii' Group.</title>
        <authorList>
            <person name="Mughal S.R."/>
            <person name="Do T."/>
            <person name="Gilbert S.C."/>
            <person name="Witherden E.A."/>
            <person name="Didelot X."/>
            <person name="Beighton D."/>
        </authorList>
    </citation>
    <scope>NUCLEOTIDE SEQUENCE [LARGE SCALE GENOMIC DNA]</scope>
    <source>
        <strain evidence="9 10">CCUG 33920</strain>
    </source>
</reference>
<evidence type="ECO:0000256" key="7">
    <source>
        <dbReference type="ARBA" id="ARBA00023136"/>
    </source>
</evidence>
<evidence type="ECO:0000313" key="10">
    <source>
        <dbReference type="Proteomes" id="UP000186857"/>
    </source>
</evidence>
<dbReference type="CDD" id="cd06550">
    <property type="entry name" value="TM_ABC_iron-siderophores_like"/>
    <property type="match status" value="1"/>
</dbReference>